<evidence type="ECO:0000256" key="1">
    <source>
        <dbReference type="ARBA" id="ARBA00003810"/>
    </source>
</evidence>
<dbReference type="SUPFAM" id="SSF51366">
    <property type="entry name" value="Ribulose-phoshate binding barrel"/>
    <property type="match status" value="1"/>
</dbReference>
<dbReference type="GO" id="GO:0016829">
    <property type="term" value="F:lyase activity"/>
    <property type="evidence" value="ECO:0007669"/>
    <property type="project" value="UniProtKB-KW"/>
</dbReference>
<evidence type="ECO:0000256" key="2">
    <source>
        <dbReference type="ARBA" id="ARBA00012553"/>
    </source>
</evidence>
<evidence type="ECO:0000313" key="9">
    <source>
        <dbReference type="Proteomes" id="UP000225379"/>
    </source>
</evidence>
<dbReference type="EC" id="4.2.3.153" evidence="2"/>
<keyword evidence="4" id="KW-0704">Schiff base</keyword>
<dbReference type="RefSeq" id="WP_098738451.1">
    <property type="nucleotide sequence ID" value="NZ_PDKW01000042.1"/>
</dbReference>
<accession>A0A2B8BEQ8</accession>
<dbReference type="PIRSF" id="PIRSF015957">
    <property type="entry name" value="UCP015957"/>
    <property type="match status" value="1"/>
</dbReference>
<protein>
    <recommendedName>
        <fullName evidence="2">(5-formylfuran-3-yl)methyl phosphate synthase</fullName>
        <ecNumber evidence="2">4.2.3.153</ecNumber>
    </recommendedName>
    <alternativeName>
        <fullName evidence="5">4-(hydroxymethyl)-2-furancarboxaldehyde-phosphate synthase</fullName>
    </alternativeName>
</protein>
<evidence type="ECO:0000256" key="5">
    <source>
        <dbReference type="ARBA" id="ARBA00032523"/>
    </source>
</evidence>
<feature type="active site" description="Proton acceptor" evidence="7">
    <location>
        <position position="86"/>
    </location>
</feature>
<evidence type="ECO:0000256" key="3">
    <source>
        <dbReference type="ARBA" id="ARBA00023239"/>
    </source>
</evidence>
<dbReference type="Proteomes" id="UP000225379">
    <property type="component" value="Unassembled WGS sequence"/>
</dbReference>
<comment type="catalytic activity">
    <reaction evidence="6">
        <text>2 D-glyceraldehyde 3-phosphate = 4-(hydroxymethyl)-2-furancarboxaldehyde phosphate + phosphate + 2 H2O</text>
        <dbReference type="Rhea" id="RHEA:43536"/>
        <dbReference type="ChEBI" id="CHEBI:15377"/>
        <dbReference type="ChEBI" id="CHEBI:43474"/>
        <dbReference type="ChEBI" id="CHEBI:59776"/>
        <dbReference type="ChEBI" id="CHEBI:83407"/>
        <dbReference type="EC" id="4.2.3.153"/>
    </reaction>
</comment>
<comment type="caution">
    <text evidence="8">The sequence shown here is derived from an EMBL/GenBank/DDBJ whole genome shotgun (WGS) entry which is preliminary data.</text>
</comment>
<dbReference type="EMBL" id="PDKW01000042">
    <property type="protein sequence ID" value="PGH55737.1"/>
    <property type="molecule type" value="Genomic_DNA"/>
</dbReference>
<dbReference type="InterPro" id="IPR007565">
    <property type="entry name" value="4HFCP_synth"/>
</dbReference>
<evidence type="ECO:0000256" key="6">
    <source>
        <dbReference type="ARBA" id="ARBA00047628"/>
    </source>
</evidence>
<comment type="function">
    <text evidence="1">Catalyzes the formation of 4-(hydroxymethyl)-2-furancarboxaldehyde phosphate (4-HFC-P) from two molecules of glyceraldehyde-3-P (GA-3-P).</text>
</comment>
<evidence type="ECO:0000256" key="4">
    <source>
        <dbReference type="ARBA" id="ARBA00023270"/>
    </source>
</evidence>
<evidence type="ECO:0000256" key="7">
    <source>
        <dbReference type="PIRSR" id="PIRSR015957-1"/>
    </source>
</evidence>
<dbReference type="AlphaFoldDB" id="A0A2B8BEQ8"/>
<proteinExistence type="predicted"/>
<dbReference type="InterPro" id="IPR011060">
    <property type="entry name" value="RibuloseP-bd_barrel"/>
</dbReference>
<reference evidence="9" key="1">
    <citation type="submission" date="2017-10" db="EMBL/GenBank/DDBJ databases">
        <authorList>
            <person name="Kravchenko I.K."/>
            <person name="Grouzdev D.S."/>
        </authorList>
    </citation>
    <scope>NUCLEOTIDE SEQUENCE [LARGE SCALE GENOMIC DNA]</scope>
    <source>
        <strain evidence="9">B2</strain>
    </source>
</reference>
<feature type="active site" description="Schiff-base intermediate with substrate" evidence="7">
    <location>
        <position position="28"/>
    </location>
</feature>
<dbReference type="Pfam" id="PF04476">
    <property type="entry name" value="4HFCP_synth"/>
    <property type="match status" value="1"/>
</dbReference>
<evidence type="ECO:0000313" key="8">
    <source>
        <dbReference type="EMBL" id="PGH55737.1"/>
    </source>
</evidence>
<gene>
    <name evidence="8" type="ORF">CRT60_20940</name>
</gene>
<organism evidence="8 9">
    <name type="scientific">Azospirillum palustre</name>
    <dbReference type="NCBI Taxonomy" id="2044885"/>
    <lineage>
        <taxon>Bacteria</taxon>
        <taxon>Pseudomonadati</taxon>
        <taxon>Pseudomonadota</taxon>
        <taxon>Alphaproteobacteria</taxon>
        <taxon>Rhodospirillales</taxon>
        <taxon>Azospirillaceae</taxon>
        <taxon>Azospirillum</taxon>
    </lineage>
</organism>
<sequence length="233" mass="23373">MIRMLASVTNPDEAGIAVTAGADLIDLKNPDDGALGALPANIIDACLRTVDGRRPVSATIGDLPMDPAIIAAAVSRTAATGVDIVKIGITAGGDPLACIAAAAEARGAAALVGVILADLTAPTPELVRAMADAGFIGAMLDTGLKDGRTLRDHLSADALATFIGQAREAGVLAGLAGSLRLADIGPLAALRPSILGFRGALCQGGARRDAIDPDRVSEVVRSVRNAVALSECL</sequence>
<dbReference type="OrthoDB" id="7580479at2"/>
<name>A0A2B8BEQ8_9PROT</name>
<keyword evidence="9" id="KW-1185">Reference proteome</keyword>
<keyword evidence="3" id="KW-0456">Lyase</keyword>